<evidence type="ECO:0000259" key="1">
    <source>
        <dbReference type="Pfam" id="PF13460"/>
    </source>
</evidence>
<gene>
    <name evidence="2" type="ORF">FC34_GL001226</name>
</gene>
<dbReference type="Pfam" id="PF13460">
    <property type="entry name" value="NAD_binding_10"/>
    <property type="match status" value="1"/>
</dbReference>
<organism evidence="2 3">
    <name type="scientific">Lacticaseibacillus brantae DSM 23927</name>
    <dbReference type="NCBI Taxonomy" id="1423727"/>
    <lineage>
        <taxon>Bacteria</taxon>
        <taxon>Bacillati</taxon>
        <taxon>Bacillota</taxon>
        <taxon>Bacilli</taxon>
        <taxon>Lactobacillales</taxon>
        <taxon>Lactobacillaceae</taxon>
        <taxon>Lacticaseibacillus</taxon>
    </lineage>
</organism>
<keyword evidence="3" id="KW-1185">Reference proteome</keyword>
<dbReference type="PANTHER" id="PTHR47129:SF1">
    <property type="entry name" value="NMRA-LIKE DOMAIN-CONTAINING PROTEIN"/>
    <property type="match status" value="1"/>
</dbReference>
<evidence type="ECO:0000313" key="3">
    <source>
        <dbReference type="Proteomes" id="UP000051672"/>
    </source>
</evidence>
<dbReference type="InterPro" id="IPR016040">
    <property type="entry name" value="NAD(P)-bd_dom"/>
</dbReference>
<dbReference type="InterPro" id="IPR036291">
    <property type="entry name" value="NAD(P)-bd_dom_sf"/>
</dbReference>
<dbReference type="STRING" id="1423727.FC34_GL001226"/>
<feature type="domain" description="NAD(P)-binding" evidence="1">
    <location>
        <begin position="7"/>
        <end position="161"/>
    </location>
</feature>
<dbReference type="PANTHER" id="PTHR47129">
    <property type="entry name" value="QUINONE OXIDOREDUCTASE 2"/>
    <property type="match status" value="1"/>
</dbReference>
<sequence>MKYAISGATGRFGQTAIKTLIQTVPAADIVALARNTDKAKQILPAGVDVRPGAYEDLDQLTKSLNGVDKLLFISSQPGAAMSRPDQHQNLIQAAKAAGVKFIAYTSFPHAQSSSAALASDHQFTEKAIEASGIDHSFLRNDWYLENEADVLRAGQSGQPFVYSAGNGRVGWALEHDYAQAAAKVLLLDQPKAIYELAGQPYTYAELADALATATGAKFEVLSVSDADYEAGLKQAGLDDGTAALVTSFQTLIRDGNLDVTSNDLPDILGRPLPSLVDAVKQVLGL</sequence>
<dbReference type="Proteomes" id="UP000051672">
    <property type="component" value="Unassembled WGS sequence"/>
</dbReference>
<evidence type="ECO:0000313" key="2">
    <source>
        <dbReference type="EMBL" id="KRM72241.1"/>
    </source>
</evidence>
<dbReference type="OrthoDB" id="152510at2"/>
<dbReference type="Gene3D" id="3.90.25.10">
    <property type="entry name" value="UDP-galactose 4-epimerase, domain 1"/>
    <property type="match status" value="1"/>
</dbReference>
<dbReference type="EMBL" id="AYZQ01000002">
    <property type="protein sequence ID" value="KRM72241.1"/>
    <property type="molecule type" value="Genomic_DNA"/>
</dbReference>
<reference evidence="2 3" key="1">
    <citation type="journal article" date="2015" name="Genome Announc.">
        <title>Expanding the biotechnology potential of lactobacilli through comparative genomics of 213 strains and associated genera.</title>
        <authorList>
            <person name="Sun Z."/>
            <person name="Harris H.M."/>
            <person name="McCann A."/>
            <person name="Guo C."/>
            <person name="Argimon S."/>
            <person name="Zhang W."/>
            <person name="Yang X."/>
            <person name="Jeffery I.B."/>
            <person name="Cooney J.C."/>
            <person name="Kagawa T.F."/>
            <person name="Liu W."/>
            <person name="Song Y."/>
            <person name="Salvetti E."/>
            <person name="Wrobel A."/>
            <person name="Rasinkangas P."/>
            <person name="Parkhill J."/>
            <person name="Rea M.C."/>
            <person name="O'Sullivan O."/>
            <person name="Ritari J."/>
            <person name="Douillard F.P."/>
            <person name="Paul Ross R."/>
            <person name="Yang R."/>
            <person name="Briner A.E."/>
            <person name="Felis G.E."/>
            <person name="de Vos W.M."/>
            <person name="Barrangou R."/>
            <person name="Klaenhammer T.R."/>
            <person name="Caufield P.W."/>
            <person name="Cui Y."/>
            <person name="Zhang H."/>
            <person name="O'Toole P.W."/>
        </authorList>
    </citation>
    <scope>NUCLEOTIDE SEQUENCE [LARGE SCALE GENOMIC DNA]</scope>
    <source>
        <strain evidence="2 3">DSM 23927</strain>
    </source>
</reference>
<dbReference type="InterPro" id="IPR052718">
    <property type="entry name" value="NmrA-type_oxidoreductase"/>
</dbReference>
<dbReference type="Gene3D" id="3.40.50.720">
    <property type="entry name" value="NAD(P)-binding Rossmann-like Domain"/>
    <property type="match status" value="1"/>
</dbReference>
<comment type="caution">
    <text evidence="2">The sequence shown here is derived from an EMBL/GenBank/DDBJ whole genome shotgun (WGS) entry which is preliminary data.</text>
</comment>
<protein>
    <submittedName>
        <fullName evidence="2">Quinone oxidoreductase 2</fullName>
    </submittedName>
</protein>
<dbReference type="PATRIC" id="fig|1423727.3.peg.1246"/>
<accession>A0A0R2AY03</accession>
<dbReference type="AlphaFoldDB" id="A0A0R2AY03"/>
<dbReference type="SUPFAM" id="SSF51735">
    <property type="entry name" value="NAD(P)-binding Rossmann-fold domains"/>
    <property type="match status" value="1"/>
</dbReference>
<dbReference type="RefSeq" id="WP_057894503.1">
    <property type="nucleotide sequence ID" value="NZ_AYZQ01000002.1"/>
</dbReference>
<name>A0A0R2AY03_9LACO</name>
<proteinExistence type="predicted"/>